<dbReference type="GO" id="GO:0004035">
    <property type="term" value="F:alkaline phosphatase activity"/>
    <property type="evidence" value="ECO:0007669"/>
    <property type="project" value="TreeGrafter"/>
</dbReference>
<feature type="binding site" evidence="4">
    <location>
        <position position="34"/>
    </location>
    <ligand>
        <name>Mg(2+)</name>
        <dbReference type="ChEBI" id="CHEBI:18420"/>
    </ligand>
</feature>
<evidence type="ECO:0000313" key="9">
    <source>
        <dbReference type="EMBL" id="NMH27896.1"/>
    </source>
</evidence>
<evidence type="ECO:0000256" key="4">
    <source>
        <dbReference type="PIRSR" id="PIRSR601952-2"/>
    </source>
</evidence>
<comment type="cofactor">
    <cofactor evidence="4">
        <name>Zn(2+)</name>
        <dbReference type="ChEBI" id="CHEBI:29105"/>
    </cofactor>
    <text evidence="4">Binds 2 Zn(2+) ions.</text>
</comment>
<keyword evidence="4" id="KW-0479">Metal-binding</keyword>
<keyword evidence="4" id="KW-0460">Magnesium</keyword>
<evidence type="ECO:0000256" key="2">
    <source>
        <dbReference type="ARBA" id="ARBA00022729"/>
    </source>
</evidence>
<feature type="binding site" evidence="4">
    <location>
        <position position="143"/>
    </location>
    <ligand>
        <name>Mg(2+)</name>
        <dbReference type="ChEBI" id="CHEBI:18420"/>
    </ligand>
</feature>
<feature type="compositionally biased region" description="Low complexity" evidence="6">
    <location>
        <begin position="464"/>
        <end position="484"/>
    </location>
</feature>
<feature type="binding site" evidence="4">
    <location>
        <position position="145"/>
    </location>
    <ligand>
        <name>Mg(2+)</name>
        <dbReference type="ChEBI" id="CHEBI:18420"/>
    </ligand>
</feature>
<dbReference type="InterPro" id="IPR026444">
    <property type="entry name" value="Secre_tail"/>
</dbReference>
<dbReference type="PRINTS" id="PR00113">
    <property type="entry name" value="ALKPHPHTASE"/>
</dbReference>
<evidence type="ECO:0000256" key="5">
    <source>
        <dbReference type="RuleBase" id="RU003946"/>
    </source>
</evidence>
<comment type="caution">
    <text evidence="9">The sequence shown here is derived from an EMBL/GenBank/DDBJ whole genome shotgun (WGS) entry which is preliminary data.</text>
</comment>
<feature type="binding site" evidence="4">
    <location>
        <position position="342"/>
    </location>
    <ligand>
        <name>Zn(2+)</name>
        <dbReference type="ChEBI" id="CHEBI:29105"/>
        <label>2</label>
    </ligand>
</feature>
<dbReference type="NCBIfam" id="TIGR04183">
    <property type="entry name" value="Por_Secre_tail"/>
    <property type="match status" value="1"/>
</dbReference>
<dbReference type="Pfam" id="PF00245">
    <property type="entry name" value="Alk_phosphatase"/>
    <property type="match status" value="1"/>
</dbReference>
<name>A0A972JG73_9FLAO</name>
<feature type="active site" description="Phosphoserine intermediate" evidence="3">
    <location>
        <position position="89"/>
    </location>
</feature>
<evidence type="ECO:0000259" key="8">
    <source>
        <dbReference type="Pfam" id="PF18962"/>
    </source>
</evidence>
<evidence type="ECO:0000256" key="6">
    <source>
        <dbReference type="SAM" id="MobiDB-lite"/>
    </source>
</evidence>
<sequence>MIKKLFSVAALLVMGSVFAQETGQPKQMIMFIGDGFGTSAKVAARMALGQGTDGKRFTDDAGFHILSLDKLDYQGSLTTHSRNSWITDSGPGASAYAAGVNGKLDNEAISFNVGAGESVETILEKAKKAGYAVGLITTTRITHATPATFGSHIWFRDLEDYIASQYISSTEAQYEEIYNNASSTIAPYDAARDWELPAPKIGVEIDVLMGGGARHFLPNAYVQNVVDAAGNQILNGSGNPVTITGKRTDMVNLIDIAATRGYVNVNSRDALLNLDLSQFTPDNDAKLIGLFNASHVNYEQDRQMNASWEPSLPEMTQMAIEVLKAKGGAKGFFLLVEGGRIDHLEHANSGGITVVTGDTGNIYTVDSDKPSYVGGGEAIYAVTPTTPRHTDVFGSDYLIKEVLAFDYSIAQARKLLNETDSETLIFSSSDHECGGTAIVGLHDSANAQNNGTYVRTYALGPKQNGNNAASSGPATATTNANPAGVQRGDIDFGTTSPNGWYPNYTTSVFQGRSEEPWPSVSVDGRRIVVAYASNPLTNGNGQNAGGTPGNHTPMDVFVGAADNVGGTFSSQISGHGQLDNTYLNHIMEEFLMVDDLGVVDGTDRPAPGSMQLFPNPASGYVTLALELNNPSAISVGIYDMAGRRVNQFNRSEFAKSFNLDINTSGYTRGVYVINVQTEEGQFSKKLIKR</sequence>
<feature type="signal peptide" evidence="7">
    <location>
        <begin position="1"/>
        <end position="19"/>
    </location>
</feature>
<dbReference type="CDD" id="cd16012">
    <property type="entry name" value="ALP"/>
    <property type="match status" value="1"/>
</dbReference>
<keyword evidence="1" id="KW-0597">Phosphoprotein</keyword>
<dbReference type="InterPro" id="IPR017850">
    <property type="entry name" value="Alkaline_phosphatase_core_sf"/>
</dbReference>
<dbReference type="GO" id="GO:0046872">
    <property type="term" value="F:metal ion binding"/>
    <property type="evidence" value="ECO:0007669"/>
    <property type="project" value="UniProtKB-KW"/>
</dbReference>
<feature type="region of interest" description="Disordered" evidence="6">
    <location>
        <begin position="464"/>
        <end position="497"/>
    </location>
</feature>
<gene>
    <name evidence="9" type="ORF">G6047_07620</name>
</gene>
<dbReference type="InterPro" id="IPR001952">
    <property type="entry name" value="Alkaline_phosphatase"/>
</dbReference>
<keyword evidence="10" id="KW-1185">Reference proteome</keyword>
<evidence type="ECO:0000256" key="1">
    <source>
        <dbReference type="ARBA" id="ARBA00022553"/>
    </source>
</evidence>
<feature type="chain" id="PRO_5037240444" evidence="7">
    <location>
        <begin position="20"/>
        <end position="689"/>
    </location>
</feature>
<keyword evidence="4" id="KW-0862">Zinc</keyword>
<keyword evidence="2 7" id="KW-0732">Signal</keyword>
<accession>A0A972JG73</accession>
<evidence type="ECO:0000313" key="10">
    <source>
        <dbReference type="Proteomes" id="UP000712080"/>
    </source>
</evidence>
<dbReference type="PANTHER" id="PTHR11596">
    <property type="entry name" value="ALKALINE PHOSPHATASE"/>
    <property type="match status" value="1"/>
</dbReference>
<evidence type="ECO:0000256" key="7">
    <source>
        <dbReference type="SAM" id="SignalP"/>
    </source>
</evidence>
<dbReference type="AlphaFoldDB" id="A0A972JG73"/>
<dbReference type="PANTHER" id="PTHR11596:SF5">
    <property type="entry name" value="ALKALINE PHOSPHATASE"/>
    <property type="match status" value="1"/>
</dbReference>
<protein>
    <submittedName>
        <fullName evidence="9">T9SS type A sorting domain-containing protein</fullName>
    </submittedName>
</protein>
<proteinExistence type="inferred from homology"/>
<comment type="similarity">
    <text evidence="5">Belongs to the alkaline phosphatase family.</text>
</comment>
<dbReference type="EMBL" id="JAAMPU010000103">
    <property type="protein sequence ID" value="NMH27896.1"/>
    <property type="molecule type" value="Genomic_DNA"/>
</dbReference>
<dbReference type="Gene3D" id="3.40.720.10">
    <property type="entry name" value="Alkaline Phosphatase, subunit A"/>
    <property type="match status" value="2"/>
</dbReference>
<dbReference type="RefSeq" id="WP_169526978.1">
    <property type="nucleotide sequence ID" value="NZ_JAAMPU010000103.1"/>
</dbReference>
<evidence type="ECO:0000256" key="3">
    <source>
        <dbReference type="PIRSR" id="PIRSR601952-1"/>
    </source>
</evidence>
<dbReference type="SUPFAM" id="SSF53649">
    <property type="entry name" value="Alkaline phosphatase-like"/>
    <property type="match status" value="1"/>
</dbReference>
<comment type="cofactor">
    <cofactor evidence="4">
        <name>Mg(2+)</name>
        <dbReference type="ChEBI" id="CHEBI:18420"/>
    </cofactor>
    <text evidence="4">Binds 1 Mg(2+) ion.</text>
</comment>
<reference evidence="9" key="1">
    <citation type="submission" date="2020-02" db="EMBL/GenBank/DDBJ databases">
        <title>Flavobacterium sp. genome.</title>
        <authorList>
            <person name="Jung H.S."/>
            <person name="Baek J.H."/>
            <person name="Jeon C.O."/>
        </authorList>
    </citation>
    <scope>NUCLEOTIDE SEQUENCE</scope>
    <source>
        <strain evidence="9">SE-s28</strain>
    </source>
</reference>
<feature type="binding site" evidence="4">
    <location>
        <position position="34"/>
    </location>
    <ligand>
        <name>Zn(2+)</name>
        <dbReference type="ChEBI" id="CHEBI:29105"/>
        <label>2</label>
    </ligand>
</feature>
<dbReference type="Pfam" id="PF18962">
    <property type="entry name" value="Por_Secre_tail"/>
    <property type="match status" value="1"/>
</dbReference>
<feature type="binding site" evidence="4">
    <location>
        <position position="337"/>
    </location>
    <ligand>
        <name>Mg(2+)</name>
        <dbReference type="ChEBI" id="CHEBI:18420"/>
    </ligand>
</feature>
<dbReference type="Proteomes" id="UP000712080">
    <property type="component" value="Unassembled WGS sequence"/>
</dbReference>
<organism evidence="9 10">
    <name type="scientific">Flavobacterium silvaticum</name>
    <dbReference type="NCBI Taxonomy" id="1852020"/>
    <lineage>
        <taxon>Bacteria</taxon>
        <taxon>Pseudomonadati</taxon>
        <taxon>Bacteroidota</taxon>
        <taxon>Flavobacteriia</taxon>
        <taxon>Flavobacteriales</taxon>
        <taxon>Flavobacteriaceae</taxon>
        <taxon>Flavobacterium</taxon>
    </lineage>
</organism>
<feature type="domain" description="Secretion system C-terminal sorting" evidence="8">
    <location>
        <begin position="612"/>
        <end position="687"/>
    </location>
</feature>
<dbReference type="SMART" id="SM00098">
    <property type="entry name" value="alkPPc"/>
    <property type="match status" value="1"/>
</dbReference>
<feature type="binding site" evidence="4">
    <location>
        <position position="346"/>
    </location>
    <ligand>
        <name>Zn(2+)</name>
        <dbReference type="ChEBI" id="CHEBI:29105"/>
        <label>2</label>
    </ligand>
</feature>